<evidence type="ECO:0000313" key="2">
    <source>
        <dbReference type="Proteomes" id="UP000008808"/>
    </source>
</evidence>
<name>Q2N992_ERYLH</name>
<proteinExistence type="predicted"/>
<sequence length="116" mass="12657">MLVLLARKMAIYGLRDASATMLAMQVFGSGFRRPLALLRCFMHEVATCSNRNISVAPCCAPRMTRDEALLIDALATADLASLAALTDNDDCGRALTVALALREEIDVLERRMLSAR</sequence>
<reference evidence="2" key="1">
    <citation type="journal article" date="2009" name="J. Bacteriol.">
        <title>Complete genome sequence of Erythrobacter litoralis HTCC2594.</title>
        <authorList>
            <person name="Oh H.M."/>
            <person name="Giovannoni S.J."/>
            <person name="Ferriera S."/>
            <person name="Johnson J."/>
            <person name="Cho J.C."/>
        </authorList>
    </citation>
    <scope>NUCLEOTIDE SEQUENCE [LARGE SCALE GENOMIC DNA]</scope>
    <source>
        <strain evidence="2">HTCC2594</strain>
    </source>
</reference>
<dbReference type="HOGENOM" id="CLU_148699_0_0_5"/>
<evidence type="ECO:0000313" key="1">
    <source>
        <dbReference type="EMBL" id="ABC63749.1"/>
    </source>
</evidence>
<dbReference type="EMBL" id="CP000157">
    <property type="protein sequence ID" value="ABC63749.1"/>
    <property type="molecule type" value="Genomic_DNA"/>
</dbReference>
<dbReference type="AlphaFoldDB" id="Q2N992"/>
<dbReference type="KEGG" id="eli:ELI_08285"/>
<dbReference type="eggNOG" id="ENOG50319YX">
    <property type="taxonomic scope" value="Bacteria"/>
</dbReference>
<organism evidence="1 2">
    <name type="scientific">Erythrobacter litoralis (strain HTCC2594)</name>
    <dbReference type="NCBI Taxonomy" id="314225"/>
    <lineage>
        <taxon>Bacteria</taxon>
        <taxon>Pseudomonadati</taxon>
        <taxon>Pseudomonadota</taxon>
        <taxon>Alphaproteobacteria</taxon>
        <taxon>Sphingomonadales</taxon>
        <taxon>Erythrobacteraceae</taxon>
        <taxon>Erythrobacter/Porphyrobacter group</taxon>
        <taxon>Erythrobacter</taxon>
    </lineage>
</organism>
<protein>
    <submittedName>
        <fullName evidence="1">Uncharacterized protein</fullName>
    </submittedName>
</protein>
<dbReference type="InterPro" id="IPR046736">
    <property type="entry name" value="DUF6628"/>
</dbReference>
<dbReference type="Pfam" id="PF20333">
    <property type="entry name" value="DUF6628"/>
    <property type="match status" value="1"/>
</dbReference>
<dbReference type="Proteomes" id="UP000008808">
    <property type="component" value="Chromosome"/>
</dbReference>
<accession>Q2N992</accession>
<gene>
    <name evidence="1" type="ordered locus">ELI_08285</name>
</gene>
<keyword evidence="2" id="KW-1185">Reference proteome</keyword>